<evidence type="ECO:0000256" key="8">
    <source>
        <dbReference type="HAMAP-Rule" id="MF_00206"/>
    </source>
</evidence>
<keyword evidence="6 8" id="KW-0411">Iron-sulfur</keyword>
<dbReference type="RefSeq" id="WP_248357162.1">
    <property type="nucleotide sequence ID" value="NZ_AP025591.1"/>
</dbReference>
<keyword evidence="5 8" id="KW-0408">Iron</keyword>
<keyword evidence="3 8" id="KW-0949">S-adenosyl-L-methionine</keyword>
<name>A0ABM7X4G7_9BACT</name>
<keyword evidence="2 8" id="KW-0808">Transferase</keyword>
<keyword evidence="11" id="KW-1185">Reference proteome</keyword>
<dbReference type="PANTHER" id="PTHR10949">
    <property type="entry name" value="LIPOYL SYNTHASE"/>
    <property type="match status" value="1"/>
</dbReference>
<feature type="binding site" evidence="8">
    <location>
        <position position="68"/>
    </location>
    <ligand>
        <name>[4Fe-4S] cluster</name>
        <dbReference type="ChEBI" id="CHEBI:49883"/>
        <label>1</label>
    </ligand>
</feature>
<evidence type="ECO:0000256" key="7">
    <source>
        <dbReference type="ARBA" id="ARBA00047326"/>
    </source>
</evidence>
<dbReference type="InterPro" id="IPR006638">
    <property type="entry name" value="Elp3/MiaA/NifB-like_rSAM"/>
</dbReference>
<dbReference type="Pfam" id="PF16881">
    <property type="entry name" value="LIAS_N"/>
    <property type="match status" value="1"/>
</dbReference>
<evidence type="ECO:0000256" key="4">
    <source>
        <dbReference type="ARBA" id="ARBA00022723"/>
    </source>
</evidence>
<feature type="binding site" evidence="8">
    <location>
        <position position="98"/>
    </location>
    <ligand>
        <name>[4Fe-4S] cluster</name>
        <dbReference type="ChEBI" id="CHEBI:49883"/>
        <label>2</label>
        <note>4Fe-4S-S-AdoMet</note>
    </ligand>
</feature>
<gene>
    <name evidence="8 10" type="primary">lipA</name>
    <name evidence="10" type="ORF">AMOR_56780</name>
</gene>
<feature type="binding site" evidence="8">
    <location>
        <position position="308"/>
    </location>
    <ligand>
        <name>[4Fe-4S] cluster</name>
        <dbReference type="ChEBI" id="CHEBI:49883"/>
        <label>1</label>
    </ligand>
</feature>
<dbReference type="SFLD" id="SFLDS00029">
    <property type="entry name" value="Radical_SAM"/>
    <property type="match status" value="1"/>
</dbReference>
<protein>
    <recommendedName>
        <fullName evidence="8">Lipoyl synthase</fullName>
        <ecNumber evidence="8">2.8.1.8</ecNumber>
    </recommendedName>
    <alternativeName>
        <fullName evidence="8">Lip-syn</fullName>
        <shortName evidence="8">LS</shortName>
    </alternativeName>
    <alternativeName>
        <fullName evidence="8">Lipoate synthase</fullName>
    </alternativeName>
    <alternativeName>
        <fullName evidence="8">Lipoic acid synthase</fullName>
    </alternativeName>
    <alternativeName>
        <fullName evidence="8">Sulfur insertion protein LipA</fullName>
    </alternativeName>
</protein>
<dbReference type="Pfam" id="PF04055">
    <property type="entry name" value="Radical_SAM"/>
    <property type="match status" value="1"/>
</dbReference>
<feature type="binding site" evidence="8">
    <location>
        <position position="94"/>
    </location>
    <ligand>
        <name>[4Fe-4S] cluster</name>
        <dbReference type="ChEBI" id="CHEBI:49883"/>
        <label>2</label>
        <note>4Fe-4S-S-AdoMet</note>
    </ligand>
</feature>
<reference evidence="11" key="1">
    <citation type="journal article" date="2022" name="Int. J. Syst. Evol. Microbiol.">
        <title>Anaeromyxobacter oryzae sp. nov., Anaeromyxobacter diazotrophicus sp. nov. and Anaeromyxobacter paludicola sp. nov., isolated from paddy soils.</title>
        <authorList>
            <person name="Itoh H."/>
            <person name="Xu Z."/>
            <person name="Mise K."/>
            <person name="Masuda Y."/>
            <person name="Ushijima N."/>
            <person name="Hayakawa C."/>
            <person name="Shiratori Y."/>
            <person name="Senoo K."/>
        </authorList>
    </citation>
    <scope>NUCLEOTIDE SEQUENCE [LARGE SCALE GENOMIC DNA]</scope>
    <source>
        <strain evidence="11">Red232</strain>
    </source>
</reference>
<dbReference type="PIRSF" id="PIRSF005963">
    <property type="entry name" value="Lipoyl_synth"/>
    <property type="match status" value="1"/>
</dbReference>
<dbReference type="NCBIfam" id="TIGR00510">
    <property type="entry name" value="lipA"/>
    <property type="match status" value="1"/>
</dbReference>
<evidence type="ECO:0000256" key="2">
    <source>
        <dbReference type="ARBA" id="ARBA00022679"/>
    </source>
</evidence>
<evidence type="ECO:0000256" key="1">
    <source>
        <dbReference type="ARBA" id="ARBA00022485"/>
    </source>
</evidence>
<comment type="similarity">
    <text evidence="8">Belongs to the radical SAM superfamily. Lipoyl synthase family.</text>
</comment>
<evidence type="ECO:0000256" key="5">
    <source>
        <dbReference type="ARBA" id="ARBA00023004"/>
    </source>
</evidence>
<keyword evidence="1 8" id="KW-0004">4Fe-4S</keyword>
<dbReference type="Gene3D" id="3.20.20.70">
    <property type="entry name" value="Aldolase class I"/>
    <property type="match status" value="1"/>
</dbReference>
<comment type="catalytic activity">
    <reaction evidence="7 8">
        <text>[[Fe-S] cluster scaffold protein carrying a second [4Fe-4S](2+) cluster] + N(6)-octanoyl-L-lysyl-[protein] + 2 oxidized [2Fe-2S]-[ferredoxin] + 2 S-adenosyl-L-methionine + 4 H(+) = [[Fe-S] cluster scaffold protein] + N(6)-[(R)-dihydrolipoyl]-L-lysyl-[protein] + 4 Fe(3+) + 2 hydrogen sulfide + 2 5'-deoxyadenosine + 2 L-methionine + 2 reduced [2Fe-2S]-[ferredoxin]</text>
        <dbReference type="Rhea" id="RHEA:16585"/>
        <dbReference type="Rhea" id="RHEA-COMP:9928"/>
        <dbReference type="Rhea" id="RHEA-COMP:10000"/>
        <dbReference type="Rhea" id="RHEA-COMP:10001"/>
        <dbReference type="Rhea" id="RHEA-COMP:10475"/>
        <dbReference type="Rhea" id="RHEA-COMP:14568"/>
        <dbReference type="Rhea" id="RHEA-COMP:14569"/>
        <dbReference type="ChEBI" id="CHEBI:15378"/>
        <dbReference type="ChEBI" id="CHEBI:17319"/>
        <dbReference type="ChEBI" id="CHEBI:29034"/>
        <dbReference type="ChEBI" id="CHEBI:29919"/>
        <dbReference type="ChEBI" id="CHEBI:33722"/>
        <dbReference type="ChEBI" id="CHEBI:33737"/>
        <dbReference type="ChEBI" id="CHEBI:33738"/>
        <dbReference type="ChEBI" id="CHEBI:57844"/>
        <dbReference type="ChEBI" id="CHEBI:59789"/>
        <dbReference type="ChEBI" id="CHEBI:78809"/>
        <dbReference type="ChEBI" id="CHEBI:83100"/>
        <dbReference type="EC" id="2.8.1.8"/>
    </reaction>
</comment>
<dbReference type="InterPro" id="IPR003698">
    <property type="entry name" value="Lipoyl_synth"/>
</dbReference>
<dbReference type="PROSITE" id="PS51918">
    <property type="entry name" value="RADICAL_SAM"/>
    <property type="match status" value="1"/>
</dbReference>
<comment type="cofactor">
    <cofactor evidence="8">
        <name>[4Fe-4S] cluster</name>
        <dbReference type="ChEBI" id="CHEBI:49883"/>
    </cofactor>
    <text evidence="8">Binds 2 [4Fe-4S] clusters per subunit. One cluster is coordinated with 3 cysteines and an exchangeable S-adenosyl-L-methionine.</text>
</comment>
<dbReference type="Proteomes" id="UP001162891">
    <property type="component" value="Chromosome"/>
</dbReference>
<feature type="binding site" evidence="8">
    <location>
        <position position="73"/>
    </location>
    <ligand>
        <name>[4Fe-4S] cluster</name>
        <dbReference type="ChEBI" id="CHEBI:49883"/>
        <label>1</label>
    </ligand>
</feature>
<accession>A0ABM7X4G7</accession>
<evidence type="ECO:0000256" key="6">
    <source>
        <dbReference type="ARBA" id="ARBA00023014"/>
    </source>
</evidence>
<organism evidence="10 11">
    <name type="scientific">Anaeromyxobacter oryzae</name>
    <dbReference type="NCBI Taxonomy" id="2918170"/>
    <lineage>
        <taxon>Bacteria</taxon>
        <taxon>Pseudomonadati</taxon>
        <taxon>Myxococcota</taxon>
        <taxon>Myxococcia</taxon>
        <taxon>Myxococcales</taxon>
        <taxon>Cystobacterineae</taxon>
        <taxon>Anaeromyxobacteraceae</taxon>
        <taxon>Anaeromyxobacter</taxon>
    </lineage>
</organism>
<feature type="binding site" evidence="8">
    <location>
        <position position="101"/>
    </location>
    <ligand>
        <name>[4Fe-4S] cluster</name>
        <dbReference type="ChEBI" id="CHEBI:49883"/>
        <label>2</label>
        <note>4Fe-4S-S-AdoMet</note>
    </ligand>
</feature>
<dbReference type="InterPro" id="IPR007197">
    <property type="entry name" value="rSAM"/>
</dbReference>
<dbReference type="InterPro" id="IPR031691">
    <property type="entry name" value="LIAS_N"/>
</dbReference>
<dbReference type="EC" id="2.8.1.8" evidence="8"/>
<keyword evidence="8" id="KW-0963">Cytoplasm</keyword>
<dbReference type="SMART" id="SM00729">
    <property type="entry name" value="Elp3"/>
    <property type="match status" value="1"/>
</dbReference>
<dbReference type="NCBIfam" id="NF004019">
    <property type="entry name" value="PRK05481.1"/>
    <property type="match status" value="1"/>
</dbReference>
<dbReference type="EMBL" id="AP025591">
    <property type="protein sequence ID" value="BDG06682.1"/>
    <property type="molecule type" value="Genomic_DNA"/>
</dbReference>
<dbReference type="SFLD" id="SFLDG01058">
    <property type="entry name" value="lipoyl_synthase_like"/>
    <property type="match status" value="1"/>
</dbReference>
<evidence type="ECO:0000259" key="9">
    <source>
        <dbReference type="PROSITE" id="PS51918"/>
    </source>
</evidence>
<dbReference type="HAMAP" id="MF_00206">
    <property type="entry name" value="Lipoyl_synth"/>
    <property type="match status" value="1"/>
</dbReference>
<sequence>MSDTPRTSLPILGDAAPTSRRELAATMRERGIPMEARKPGWLRVNVPGGERYQKVKDTLRGLRLHTVCAEAHCPNVAECWGGGTATVMLMGDVCTRGCRFCNVKTAAQPPPLDPDEPRHLAEAIAELGLDYIVVTSVDRDDLPDGGAGHFADAIRRLKAIPRLLVEVLTPDFRGDAEAIRTVGRAAPDVFANNIETVRRLTPVVRDAKAGYDQTLDVLARMKREFPAIVTKSSIMVGLGEREAEVVETMKDLRANGVEILTLGQYLRPSAWHLPVVEWVTPERFAAYREQGLALGFRYVASGPLVRSSYRAAELFLRGEIEARSAAVR</sequence>
<feature type="binding site" evidence="8">
    <location>
        <position position="79"/>
    </location>
    <ligand>
        <name>[4Fe-4S] cluster</name>
        <dbReference type="ChEBI" id="CHEBI:49883"/>
        <label>1</label>
    </ligand>
</feature>
<dbReference type="SFLD" id="SFLDF00271">
    <property type="entry name" value="lipoyl_synthase"/>
    <property type="match status" value="1"/>
</dbReference>
<feature type="domain" description="Radical SAM core" evidence="9">
    <location>
        <begin position="79"/>
        <end position="297"/>
    </location>
</feature>
<evidence type="ECO:0000256" key="3">
    <source>
        <dbReference type="ARBA" id="ARBA00022691"/>
    </source>
</evidence>
<keyword evidence="4 8" id="KW-0479">Metal-binding</keyword>
<dbReference type="InterPro" id="IPR058240">
    <property type="entry name" value="rSAM_sf"/>
</dbReference>
<evidence type="ECO:0000313" key="11">
    <source>
        <dbReference type="Proteomes" id="UP001162891"/>
    </source>
</evidence>
<comment type="pathway">
    <text evidence="8">Protein modification; protein lipoylation via endogenous pathway; protein N(6)-(lipoyl)lysine from octanoyl-[acyl-carrier-protein]: step 2/2.</text>
</comment>
<dbReference type="SUPFAM" id="SSF102114">
    <property type="entry name" value="Radical SAM enzymes"/>
    <property type="match status" value="1"/>
</dbReference>
<dbReference type="NCBIfam" id="NF009544">
    <property type="entry name" value="PRK12928.1"/>
    <property type="match status" value="1"/>
</dbReference>
<evidence type="ECO:0000313" key="10">
    <source>
        <dbReference type="EMBL" id="BDG06682.1"/>
    </source>
</evidence>
<dbReference type="CDD" id="cd01335">
    <property type="entry name" value="Radical_SAM"/>
    <property type="match status" value="1"/>
</dbReference>
<comment type="function">
    <text evidence="8">Catalyzes the radical-mediated insertion of two sulfur atoms into the C-6 and C-8 positions of the octanoyl moiety bound to the lipoyl domains of lipoate-dependent enzymes, thereby converting the octanoylated domains into lipoylated derivatives.</text>
</comment>
<comment type="subcellular location">
    <subcellularLocation>
        <location evidence="8">Cytoplasm</location>
    </subcellularLocation>
</comment>
<dbReference type="InterPro" id="IPR013785">
    <property type="entry name" value="Aldolase_TIM"/>
</dbReference>
<proteinExistence type="inferred from homology"/>
<dbReference type="PANTHER" id="PTHR10949:SF0">
    <property type="entry name" value="LIPOYL SYNTHASE, MITOCHONDRIAL"/>
    <property type="match status" value="1"/>
</dbReference>